<keyword evidence="1" id="KW-1133">Transmembrane helix</keyword>
<feature type="non-terminal residue" evidence="2">
    <location>
        <position position="1"/>
    </location>
</feature>
<dbReference type="EMBL" id="PKMF04000137">
    <property type="protein sequence ID" value="KAK7847698.1"/>
    <property type="molecule type" value="Genomic_DNA"/>
</dbReference>
<dbReference type="Proteomes" id="UP000237347">
    <property type="component" value="Unassembled WGS sequence"/>
</dbReference>
<keyword evidence="1" id="KW-0472">Membrane</keyword>
<keyword evidence="1" id="KW-0812">Transmembrane</keyword>
<reference evidence="2 3" key="1">
    <citation type="journal article" date="2018" name="Sci. Data">
        <title>The draft genome sequence of cork oak.</title>
        <authorList>
            <person name="Ramos A.M."/>
            <person name="Usie A."/>
            <person name="Barbosa P."/>
            <person name="Barros P.M."/>
            <person name="Capote T."/>
            <person name="Chaves I."/>
            <person name="Simoes F."/>
            <person name="Abreu I."/>
            <person name="Carrasquinho I."/>
            <person name="Faro C."/>
            <person name="Guimaraes J.B."/>
            <person name="Mendonca D."/>
            <person name="Nobrega F."/>
            <person name="Rodrigues L."/>
            <person name="Saibo N.J.M."/>
            <person name="Varela M.C."/>
            <person name="Egas C."/>
            <person name="Matos J."/>
            <person name="Miguel C.M."/>
            <person name="Oliveira M.M."/>
            <person name="Ricardo C.P."/>
            <person name="Goncalves S."/>
        </authorList>
    </citation>
    <scope>NUCLEOTIDE SEQUENCE [LARGE SCALE GENOMIC DNA]</scope>
    <source>
        <strain evidence="3">cv. HL8</strain>
    </source>
</reference>
<dbReference type="AlphaFoldDB" id="A0AAW0L7S5"/>
<evidence type="ECO:0000313" key="2">
    <source>
        <dbReference type="EMBL" id="KAK7847698.1"/>
    </source>
</evidence>
<feature type="transmembrane region" description="Helical" evidence="1">
    <location>
        <begin position="101"/>
        <end position="124"/>
    </location>
</feature>
<keyword evidence="3" id="KW-1185">Reference proteome</keyword>
<comment type="caution">
    <text evidence="2">The sequence shown here is derived from an EMBL/GenBank/DDBJ whole genome shotgun (WGS) entry which is preliminary data.</text>
</comment>
<proteinExistence type="predicted"/>
<protein>
    <submittedName>
        <fullName evidence="2">Uncharacterized protein</fullName>
    </submittedName>
</protein>
<evidence type="ECO:0000256" key="1">
    <source>
        <dbReference type="SAM" id="Phobius"/>
    </source>
</evidence>
<sequence>SSPVYYIAALGCCYCESCTQLGHGGIKFIISIYSNASVCTSTCNECRFKKIRSRRVTRCRCYSNPYALPPAMSVELGQSLEGSSDSVQVSGNVSALSPDNVMLIVESCVLTSFMVLFAYTRIIIYT</sequence>
<gene>
    <name evidence="2" type="ORF">CFP56_006318</name>
</gene>
<name>A0AAW0L7S5_QUESU</name>
<organism evidence="2 3">
    <name type="scientific">Quercus suber</name>
    <name type="common">Cork oak</name>
    <dbReference type="NCBI Taxonomy" id="58331"/>
    <lineage>
        <taxon>Eukaryota</taxon>
        <taxon>Viridiplantae</taxon>
        <taxon>Streptophyta</taxon>
        <taxon>Embryophyta</taxon>
        <taxon>Tracheophyta</taxon>
        <taxon>Spermatophyta</taxon>
        <taxon>Magnoliopsida</taxon>
        <taxon>eudicotyledons</taxon>
        <taxon>Gunneridae</taxon>
        <taxon>Pentapetalae</taxon>
        <taxon>rosids</taxon>
        <taxon>fabids</taxon>
        <taxon>Fagales</taxon>
        <taxon>Fagaceae</taxon>
        <taxon>Quercus</taxon>
    </lineage>
</organism>
<evidence type="ECO:0000313" key="3">
    <source>
        <dbReference type="Proteomes" id="UP000237347"/>
    </source>
</evidence>
<accession>A0AAW0L7S5</accession>